<evidence type="ECO:0000256" key="3">
    <source>
        <dbReference type="SAM" id="MobiDB-lite"/>
    </source>
</evidence>
<accession>A0A8H7S2V4</accession>
<feature type="transmembrane region" description="Helical" evidence="4">
    <location>
        <begin position="145"/>
        <end position="164"/>
    </location>
</feature>
<comment type="caution">
    <text evidence="6">The sequence shown here is derived from an EMBL/GenBank/DDBJ whole genome shotgun (WGS) entry which is preliminary data.</text>
</comment>
<keyword evidence="4" id="KW-1133">Transmembrane helix</keyword>
<dbReference type="PANTHER" id="PTHR11360:SF284">
    <property type="entry name" value="EG:103B4.3 PROTEIN-RELATED"/>
    <property type="match status" value="1"/>
</dbReference>
<dbReference type="Proteomes" id="UP000646827">
    <property type="component" value="Unassembled WGS sequence"/>
</dbReference>
<sequence length="500" mass="54775">MATNTSIQENNGVNDQTIHSVRSTIYDKDEQITNTRSIQSSLYEENVVNINPSKLSEKKSHSSATHEDCESIRSRTIHGTEEDEKQSNVDGGYGWLIVIGAFLVQITSYGVTTAWGNVVGKSKSRVMQDYYEQNVFGDKVPNAPVQLSFVGTFCLIFSNIMGPVTQIVQSMIGTRAVLLLGTLFVSVGTIMAGFSTEVGSDLAFVLDTGDLLWNWSQFDTIMAVAPQYFDKRRGFALGLIASGSGIGGLIMPFIMTPINKSLGGGWTYRIVGFICLGCDLVACILVKDRIPRPRIRKKLGDIIQFSVFRDSKFRIWCLGATMQMVGYFIPFFFVPSHATYLGLSAQQGSTMIAVSCAMNFVGRIVCGYLADKLGTINTNIVYLIIASLANFLIWTFAYTYGTLVAFMAVFGFACGSYFALVSPITAFICGMEKFPTGLSMVLISNVVAVFGPNIASAIESGVSSERFFSYKMFAGVAYILSALIMISLKFSVNRKIFKKV</sequence>
<dbReference type="InterPro" id="IPR020846">
    <property type="entry name" value="MFS_dom"/>
</dbReference>
<dbReference type="InterPro" id="IPR050327">
    <property type="entry name" value="Proton-linked_MCT"/>
</dbReference>
<comment type="similarity">
    <text evidence="2">Belongs to the major facilitator superfamily. Monocarboxylate porter (TC 2.A.1.13) family.</text>
</comment>
<dbReference type="GO" id="GO:0016020">
    <property type="term" value="C:membrane"/>
    <property type="evidence" value="ECO:0007669"/>
    <property type="project" value="UniProtKB-SubCell"/>
</dbReference>
<dbReference type="EMBL" id="JAEPRB010000138">
    <property type="protein sequence ID" value="KAG2220501.1"/>
    <property type="molecule type" value="Genomic_DNA"/>
</dbReference>
<evidence type="ECO:0000313" key="6">
    <source>
        <dbReference type="EMBL" id="KAG2220501.1"/>
    </source>
</evidence>
<dbReference type="Gene3D" id="1.20.1250.20">
    <property type="entry name" value="MFS general substrate transporter like domains"/>
    <property type="match status" value="1"/>
</dbReference>
<feature type="domain" description="Major facilitator superfamily (MFS) profile" evidence="5">
    <location>
        <begin position="312"/>
        <end position="500"/>
    </location>
</feature>
<feature type="region of interest" description="Disordered" evidence="3">
    <location>
        <begin position="53"/>
        <end position="87"/>
    </location>
</feature>
<feature type="transmembrane region" description="Helical" evidence="4">
    <location>
        <begin position="403"/>
        <end position="428"/>
    </location>
</feature>
<feature type="transmembrane region" description="Helical" evidence="4">
    <location>
        <begin position="236"/>
        <end position="254"/>
    </location>
</feature>
<feature type="transmembrane region" description="Helical" evidence="4">
    <location>
        <begin position="266"/>
        <end position="286"/>
    </location>
</feature>
<feature type="transmembrane region" description="Helical" evidence="4">
    <location>
        <begin position="440"/>
        <end position="458"/>
    </location>
</feature>
<evidence type="ECO:0000313" key="7">
    <source>
        <dbReference type="Proteomes" id="UP000646827"/>
    </source>
</evidence>
<dbReference type="PROSITE" id="PS50850">
    <property type="entry name" value="MFS"/>
    <property type="match status" value="1"/>
</dbReference>
<dbReference type="PANTHER" id="PTHR11360">
    <property type="entry name" value="MONOCARBOXYLATE TRANSPORTER"/>
    <property type="match status" value="1"/>
</dbReference>
<evidence type="ECO:0000256" key="2">
    <source>
        <dbReference type="ARBA" id="ARBA00006727"/>
    </source>
</evidence>
<keyword evidence="7" id="KW-1185">Reference proteome</keyword>
<feature type="compositionally biased region" description="Basic and acidic residues" evidence="3">
    <location>
        <begin position="55"/>
        <end position="73"/>
    </location>
</feature>
<evidence type="ECO:0000256" key="1">
    <source>
        <dbReference type="ARBA" id="ARBA00004141"/>
    </source>
</evidence>
<dbReference type="InterPro" id="IPR011701">
    <property type="entry name" value="MFS"/>
</dbReference>
<evidence type="ECO:0000259" key="5">
    <source>
        <dbReference type="PROSITE" id="PS50850"/>
    </source>
</evidence>
<dbReference type="SUPFAM" id="SSF103473">
    <property type="entry name" value="MFS general substrate transporter"/>
    <property type="match status" value="1"/>
</dbReference>
<organism evidence="6 7">
    <name type="scientific">Circinella minor</name>
    <dbReference type="NCBI Taxonomy" id="1195481"/>
    <lineage>
        <taxon>Eukaryota</taxon>
        <taxon>Fungi</taxon>
        <taxon>Fungi incertae sedis</taxon>
        <taxon>Mucoromycota</taxon>
        <taxon>Mucoromycotina</taxon>
        <taxon>Mucoromycetes</taxon>
        <taxon>Mucorales</taxon>
        <taxon>Lichtheimiaceae</taxon>
        <taxon>Circinella</taxon>
    </lineage>
</organism>
<name>A0A8H7S2V4_9FUNG</name>
<dbReference type="AlphaFoldDB" id="A0A8H7S2V4"/>
<keyword evidence="4" id="KW-0812">Transmembrane</keyword>
<reference evidence="6 7" key="1">
    <citation type="submission" date="2020-12" db="EMBL/GenBank/DDBJ databases">
        <title>Metabolic potential, ecology and presence of endohyphal bacteria is reflected in genomic diversity of Mucoromycotina.</title>
        <authorList>
            <person name="Muszewska A."/>
            <person name="Okrasinska A."/>
            <person name="Steczkiewicz K."/>
            <person name="Drgas O."/>
            <person name="Orlowska M."/>
            <person name="Perlinska-Lenart U."/>
            <person name="Aleksandrzak-Piekarczyk T."/>
            <person name="Szatraj K."/>
            <person name="Zielenkiewicz U."/>
            <person name="Pilsyk S."/>
            <person name="Malc E."/>
            <person name="Mieczkowski P."/>
            <person name="Kruszewska J.S."/>
            <person name="Biernat P."/>
            <person name="Pawlowska J."/>
        </authorList>
    </citation>
    <scope>NUCLEOTIDE SEQUENCE [LARGE SCALE GENOMIC DNA]</scope>
    <source>
        <strain evidence="6 7">CBS 142.35</strain>
    </source>
</reference>
<evidence type="ECO:0000256" key="4">
    <source>
        <dbReference type="SAM" id="Phobius"/>
    </source>
</evidence>
<feature type="transmembrane region" description="Helical" evidence="4">
    <location>
        <begin position="470"/>
        <end position="492"/>
    </location>
</feature>
<keyword evidence="4" id="KW-0472">Membrane</keyword>
<gene>
    <name evidence="6" type="ORF">INT45_000912</name>
</gene>
<feature type="transmembrane region" description="Helical" evidence="4">
    <location>
        <begin position="380"/>
        <end position="397"/>
    </location>
</feature>
<proteinExistence type="inferred from homology"/>
<feature type="transmembrane region" description="Helical" evidence="4">
    <location>
        <begin position="176"/>
        <end position="196"/>
    </location>
</feature>
<dbReference type="Pfam" id="PF07690">
    <property type="entry name" value="MFS_1"/>
    <property type="match status" value="1"/>
</dbReference>
<dbReference type="InterPro" id="IPR036259">
    <property type="entry name" value="MFS_trans_sf"/>
</dbReference>
<feature type="transmembrane region" description="Helical" evidence="4">
    <location>
        <begin position="93"/>
        <end position="115"/>
    </location>
</feature>
<dbReference type="OrthoDB" id="6499973at2759"/>
<dbReference type="GO" id="GO:0022857">
    <property type="term" value="F:transmembrane transporter activity"/>
    <property type="evidence" value="ECO:0007669"/>
    <property type="project" value="InterPro"/>
</dbReference>
<protein>
    <recommendedName>
        <fullName evidence="5">Major facilitator superfamily (MFS) profile domain-containing protein</fullName>
    </recommendedName>
</protein>
<feature type="transmembrane region" description="Helical" evidence="4">
    <location>
        <begin position="345"/>
        <end position="368"/>
    </location>
</feature>
<comment type="subcellular location">
    <subcellularLocation>
        <location evidence="1">Membrane</location>
        <topology evidence="1">Multi-pass membrane protein</topology>
    </subcellularLocation>
</comment>
<feature type="transmembrane region" description="Helical" evidence="4">
    <location>
        <begin position="313"/>
        <end position="333"/>
    </location>
</feature>